<sequence>MKAKWKHFIDKRGDTTKKVLMNGSELTRTLTDVYFEIEIQIDGTIHIQVEQDQYVFYKKKLKKLYKAVFDKLCAYTDKKEYAFYNEKTRTYNRLVEKVYSSVENENW</sequence>
<name>A0A8D9C8Z6_9VIRU</name>
<accession>A0A8D9C8Z6</accession>
<organism evidence="1">
    <name type="scientific">uncultured marine phage</name>
    <dbReference type="NCBI Taxonomy" id="707152"/>
    <lineage>
        <taxon>Viruses</taxon>
        <taxon>environmental samples</taxon>
    </lineage>
</organism>
<protein>
    <submittedName>
        <fullName evidence="1">Uncharacterized protein</fullName>
    </submittedName>
</protein>
<proteinExistence type="predicted"/>
<reference evidence="1" key="1">
    <citation type="submission" date="2021-06" db="EMBL/GenBank/DDBJ databases">
        <authorList>
            <person name="Gannon L."/>
            <person name="Redgwell R T."/>
            <person name="Michniewski S."/>
            <person name="Harrison D C."/>
            <person name="Millard A."/>
        </authorList>
    </citation>
    <scope>NUCLEOTIDE SEQUENCE</scope>
</reference>
<dbReference type="EMBL" id="OU342829">
    <property type="protein sequence ID" value="CAG7580546.1"/>
    <property type="molecule type" value="Genomic_DNA"/>
</dbReference>
<gene>
    <name evidence="1" type="ORF">SLAVMIC_00469</name>
</gene>
<evidence type="ECO:0000313" key="1">
    <source>
        <dbReference type="EMBL" id="CAG7580546.1"/>
    </source>
</evidence>